<accession>A0A2W7I0T8</accession>
<sequence length="42" mass="4331">MSPRTARSVHAIGEAVRNLAGGALLAGGFIALLWLAELATVR</sequence>
<reference evidence="2 3" key="1">
    <citation type="submission" date="2018-06" db="EMBL/GenBank/DDBJ databases">
        <title>Genomic Encyclopedia of Archaeal and Bacterial Type Strains, Phase II (KMG-II): from individual species to whole genera.</title>
        <authorList>
            <person name="Goeker M."/>
        </authorList>
    </citation>
    <scope>NUCLEOTIDE SEQUENCE [LARGE SCALE GENOMIC DNA]</scope>
    <source>
        <strain evidence="2 3">DSM 24525</strain>
    </source>
</reference>
<protein>
    <submittedName>
        <fullName evidence="2">Uncharacterized protein</fullName>
    </submittedName>
</protein>
<name>A0A2W7I0T8_9PROT</name>
<feature type="transmembrane region" description="Helical" evidence="1">
    <location>
        <begin position="20"/>
        <end position="41"/>
    </location>
</feature>
<evidence type="ECO:0000313" key="2">
    <source>
        <dbReference type="EMBL" id="PZW40396.1"/>
    </source>
</evidence>
<keyword evidence="1" id="KW-0812">Transmembrane</keyword>
<organism evidence="2 3">
    <name type="scientific">Humitalea rosea</name>
    <dbReference type="NCBI Taxonomy" id="990373"/>
    <lineage>
        <taxon>Bacteria</taxon>
        <taxon>Pseudomonadati</taxon>
        <taxon>Pseudomonadota</taxon>
        <taxon>Alphaproteobacteria</taxon>
        <taxon>Acetobacterales</taxon>
        <taxon>Roseomonadaceae</taxon>
        <taxon>Humitalea</taxon>
    </lineage>
</organism>
<dbReference type="Proteomes" id="UP000249688">
    <property type="component" value="Unassembled WGS sequence"/>
</dbReference>
<evidence type="ECO:0000313" key="3">
    <source>
        <dbReference type="Proteomes" id="UP000249688"/>
    </source>
</evidence>
<keyword evidence="1" id="KW-0472">Membrane</keyword>
<keyword evidence="1" id="KW-1133">Transmembrane helix</keyword>
<evidence type="ECO:0000256" key="1">
    <source>
        <dbReference type="SAM" id="Phobius"/>
    </source>
</evidence>
<comment type="caution">
    <text evidence="2">The sequence shown here is derived from an EMBL/GenBank/DDBJ whole genome shotgun (WGS) entry which is preliminary data.</text>
</comment>
<proteinExistence type="predicted"/>
<keyword evidence="3" id="KW-1185">Reference proteome</keyword>
<dbReference type="AlphaFoldDB" id="A0A2W7I0T8"/>
<dbReference type="EMBL" id="QKYU01000024">
    <property type="protein sequence ID" value="PZW40396.1"/>
    <property type="molecule type" value="Genomic_DNA"/>
</dbReference>
<gene>
    <name evidence="2" type="ORF">C8P66_12435</name>
</gene>
<dbReference type="RefSeq" id="WP_281271359.1">
    <property type="nucleotide sequence ID" value="NZ_QKYU01000024.1"/>
</dbReference>